<dbReference type="GO" id="GO:0031267">
    <property type="term" value="F:small GTPase binding"/>
    <property type="evidence" value="ECO:0007669"/>
    <property type="project" value="TreeGrafter"/>
</dbReference>
<evidence type="ECO:0000256" key="1">
    <source>
        <dbReference type="ARBA" id="ARBA00022468"/>
    </source>
</evidence>
<accession>A0A9P6UGJ0</accession>
<dbReference type="GO" id="GO:0048471">
    <property type="term" value="C:perinuclear region of cytoplasm"/>
    <property type="evidence" value="ECO:0007669"/>
    <property type="project" value="TreeGrafter"/>
</dbReference>
<dbReference type="Proteomes" id="UP000823405">
    <property type="component" value="Unassembled WGS sequence"/>
</dbReference>
<evidence type="ECO:0000313" key="6">
    <source>
        <dbReference type="Proteomes" id="UP000823405"/>
    </source>
</evidence>
<dbReference type="InterPro" id="IPR001611">
    <property type="entry name" value="Leu-rich_rpt"/>
</dbReference>
<dbReference type="AlphaFoldDB" id="A0A9P6UGJ0"/>
<protein>
    <recommendedName>
        <fullName evidence="7">RNI-like protein</fullName>
    </recommendedName>
</protein>
<dbReference type="GO" id="GO:0005096">
    <property type="term" value="F:GTPase activator activity"/>
    <property type="evidence" value="ECO:0007669"/>
    <property type="project" value="UniProtKB-KW"/>
</dbReference>
<keyword evidence="2" id="KW-0433">Leucine-rich repeat</keyword>
<dbReference type="Pfam" id="PF13516">
    <property type="entry name" value="LRR_6"/>
    <property type="match status" value="5"/>
</dbReference>
<dbReference type="SUPFAM" id="SSF52047">
    <property type="entry name" value="RNI-like"/>
    <property type="match status" value="2"/>
</dbReference>
<dbReference type="GO" id="GO:0005634">
    <property type="term" value="C:nucleus"/>
    <property type="evidence" value="ECO:0007669"/>
    <property type="project" value="TreeGrafter"/>
</dbReference>
<evidence type="ECO:0000256" key="3">
    <source>
        <dbReference type="ARBA" id="ARBA00022737"/>
    </source>
</evidence>
<dbReference type="EMBL" id="JAAAIN010002296">
    <property type="protein sequence ID" value="KAG0294741.1"/>
    <property type="molecule type" value="Genomic_DNA"/>
</dbReference>
<evidence type="ECO:0008006" key="7">
    <source>
        <dbReference type="Google" id="ProtNLM"/>
    </source>
</evidence>
<dbReference type="InterPro" id="IPR032675">
    <property type="entry name" value="LRR_dom_sf"/>
</dbReference>
<dbReference type="GO" id="GO:0006913">
    <property type="term" value="P:nucleocytoplasmic transport"/>
    <property type="evidence" value="ECO:0007669"/>
    <property type="project" value="TreeGrafter"/>
</dbReference>
<name>A0A9P6UGJ0_9FUNG</name>
<dbReference type="PANTHER" id="PTHR24113">
    <property type="entry name" value="RAN GTPASE-ACTIVATING PROTEIN 1"/>
    <property type="match status" value="1"/>
</dbReference>
<comment type="caution">
    <text evidence="5">The sequence shown here is derived from an EMBL/GenBank/DDBJ whole genome shotgun (WGS) entry which is preliminary data.</text>
</comment>
<dbReference type="GO" id="GO:0005829">
    <property type="term" value="C:cytosol"/>
    <property type="evidence" value="ECO:0007669"/>
    <property type="project" value="TreeGrafter"/>
</dbReference>
<dbReference type="PANTHER" id="PTHR24113:SF12">
    <property type="entry name" value="RAN GTPASE-ACTIVATING PROTEIN 1"/>
    <property type="match status" value="1"/>
</dbReference>
<evidence type="ECO:0000313" key="5">
    <source>
        <dbReference type="EMBL" id="KAG0294741.1"/>
    </source>
</evidence>
<dbReference type="Gene3D" id="3.80.10.10">
    <property type="entry name" value="Ribonuclease Inhibitor"/>
    <property type="match status" value="2"/>
</dbReference>
<keyword evidence="6" id="KW-1185">Reference proteome</keyword>
<keyword evidence="3" id="KW-0677">Repeat</keyword>
<dbReference type="OrthoDB" id="2444617at2759"/>
<dbReference type="InterPro" id="IPR027038">
    <property type="entry name" value="RanGap"/>
</dbReference>
<dbReference type="SMART" id="SM00368">
    <property type="entry name" value="LRR_RI"/>
    <property type="match status" value="5"/>
</dbReference>
<proteinExistence type="predicted"/>
<reference evidence="5" key="1">
    <citation type="journal article" date="2020" name="Fungal Divers.">
        <title>Resolving the Mortierellaceae phylogeny through synthesis of multi-gene phylogenetics and phylogenomics.</title>
        <authorList>
            <person name="Vandepol N."/>
            <person name="Liber J."/>
            <person name="Desiro A."/>
            <person name="Na H."/>
            <person name="Kennedy M."/>
            <person name="Barry K."/>
            <person name="Grigoriev I.V."/>
            <person name="Miller A.N."/>
            <person name="O'Donnell K."/>
            <person name="Stajich J.E."/>
            <person name="Bonito G."/>
        </authorList>
    </citation>
    <scope>NUCLEOTIDE SEQUENCE</scope>
    <source>
        <strain evidence="5">NVP60</strain>
    </source>
</reference>
<organism evidence="5 6">
    <name type="scientific">Linnemannia gamsii</name>
    <dbReference type="NCBI Taxonomy" id="64522"/>
    <lineage>
        <taxon>Eukaryota</taxon>
        <taxon>Fungi</taxon>
        <taxon>Fungi incertae sedis</taxon>
        <taxon>Mucoromycota</taxon>
        <taxon>Mortierellomycotina</taxon>
        <taxon>Mortierellomycetes</taxon>
        <taxon>Mortierellales</taxon>
        <taxon>Mortierellaceae</taxon>
        <taxon>Linnemannia</taxon>
    </lineage>
</organism>
<evidence type="ECO:0000256" key="4">
    <source>
        <dbReference type="SAM" id="Coils"/>
    </source>
</evidence>
<keyword evidence="4" id="KW-0175">Coiled coil</keyword>
<keyword evidence="1" id="KW-0343">GTPase activation</keyword>
<evidence type="ECO:0000256" key="2">
    <source>
        <dbReference type="ARBA" id="ARBA00022614"/>
    </source>
</evidence>
<feature type="coiled-coil region" evidence="4">
    <location>
        <begin position="131"/>
        <end position="241"/>
    </location>
</feature>
<gene>
    <name evidence="5" type="ORF">BGZ97_004993</name>
</gene>
<sequence length="849" mass="93944">MSLRIIPSRIMHCPGAVLEVGLPTNVDLGRANHSTTLVCMGLGDATNDASSADEAVDALQIIASPAVETISRAKPSLQQIVKLASKKAQVFEIEQQLISSLDPAIQKMVQASLRAQNMSFQARNDGRMEDYERHRNEYDRHFQEMKEIMAQSTEAAGRTATLMLEFMVKKADEADHRATELNATIEQLTIQNAKSTQELNATIEQLKIQNVKSMQELNATIEQLKIQNAKSTQELIAKQDEASVNMKKMREELMGQFAVLQSRIQAVLTQTYQLHEYPIPRLFVVLPQDPSRWHATNPLSNKFRLHFLCECGEHTKSINSQTKVPHQIHLAKHGGYDIAQPSEFFKQYGSYVLTLLKILEFGIIMAGVAVPALPLLISTESIEQTTTALKQLQEYLEFGLERVIRHTDNLSAHDDGVDEGAVEQVNRTEALEGADLRKLDTFLKGSDGSKALGNLYRTVTDKGHVKWVCIDHYRENYKKTATDAFRRAVELVAGVFDENSGIVEVDLTSRVMAEQFYEALEKATSVYELKIKLSWDTTYGDFKRLRDSLRKTNVGILEFDYTGTGPASDIGNRYRRYDPIVQIMGNPSIQSFTMASVRGDFLHRSNLVPADTNFSNLKHLLIGGFDSDAFIDKFYMVHAPTLTTLVLPSNSIRGNGAQALAEALKTNKTLTTLALDNNQIGDNGAKALAEALRTNKTLITLTLIINKIGDNGAQALAEALKTNKTLATLDLGNNWWLKDNGVQAIKALKTGQTLAPLNLASKSIREIRELRDSGVLLLEALKNGDTVISASKSIRAYRKLRDDGAKALAEALTTNSTVATLDLENNKIGDDGAKALAEALKTNSMVTIE</sequence>
<feature type="non-terminal residue" evidence="5">
    <location>
        <position position="849"/>
    </location>
</feature>